<keyword evidence="2" id="KW-1185">Reference proteome</keyword>
<comment type="caution">
    <text evidence="1">The sequence shown here is derived from an EMBL/GenBank/DDBJ whole genome shotgun (WGS) entry which is preliminary data.</text>
</comment>
<dbReference type="InterPro" id="IPR025533">
    <property type="entry name" value="DUF4419"/>
</dbReference>
<evidence type="ECO:0000313" key="2">
    <source>
        <dbReference type="Proteomes" id="UP001498421"/>
    </source>
</evidence>
<accession>A0ABR1H478</accession>
<proteinExistence type="predicted"/>
<organism evidence="1 2">
    <name type="scientific">Neonectria magnoliae</name>
    <dbReference type="NCBI Taxonomy" id="2732573"/>
    <lineage>
        <taxon>Eukaryota</taxon>
        <taxon>Fungi</taxon>
        <taxon>Dikarya</taxon>
        <taxon>Ascomycota</taxon>
        <taxon>Pezizomycotina</taxon>
        <taxon>Sordariomycetes</taxon>
        <taxon>Hypocreomycetidae</taxon>
        <taxon>Hypocreales</taxon>
        <taxon>Nectriaceae</taxon>
        <taxon>Neonectria</taxon>
    </lineage>
</organism>
<dbReference type="PANTHER" id="PTHR31252:SF11">
    <property type="entry name" value="DUF4419 DOMAIN-CONTAINING PROTEIN"/>
    <property type="match status" value="1"/>
</dbReference>
<dbReference type="PANTHER" id="PTHR31252">
    <property type="entry name" value="DUF4419 DOMAIN-CONTAINING PROTEIN"/>
    <property type="match status" value="1"/>
</dbReference>
<name>A0ABR1H478_9HYPO</name>
<gene>
    <name evidence="1" type="ORF">QQZ08_012221</name>
</gene>
<dbReference type="Proteomes" id="UP001498421">
    <property type="component" value="Unassembled WGS sequence"/>
</dbReference>
<protein>
    <submittedName>
        <fullName evidence="1">Uncharacterized protein</fullName>
    </submittedName>
</protein>
<dbReference type="EMBL" id="JAZAVK010000228">
    <property type="protein sequence ID" value="KAK7415850.1"/>
    <property type="molecule type" value="Genomic_DNA"/>
</dbReference>
<sequence>MPVTLTIIDYPAQPRKSLRVTAPEGLLERLAPKTFRTLNFRLRARRRLHIVFEEWRRLGCLPRVQRPPTSDIRPEDIWFAVVTQLSFHINANAEKLRSFFVEPEGQKNLEVRVEGNWYTVGFRALAERMTLLISENVKDLELRYWVMPAFSTTTNTGRDRLGALYGRYTTVADYENILARLHNLEQLGDEPTRFAQMLRPTLRYMILSVREPTSPDVISLWNRIASRDDMLSGHDFLYGWIAAFCYWNAEGKPRFLQDNEISGYF</sequence>
<dbReference type="Pfam" id="PF14388">
    <property type="entry name" value="DUF4419"/>
    <property type="match status" value="2"/>
</dbReference>
<reference evidence="1 2" key="1">
    <citation type="journal article" date="2025" name="Microbiol. Resour. Announc.">
        <title>Draft genome sequences for Neonectria magnoliae and Neonectria punicea, canker pathogens of Liriodendron tulipifera and Acer saccharum in West Virginia.</title>
        <authorList>
            <person name="Petronek H.M."/>
            <person name="Kasson M.T."/>
            <person name="Metheny A.M."/>
            <person name="Stauder C.M."/>
            <person name="Lovett B."/>
            <person name="Lynch S.C."/>
            <person name="Garnas J.R."/>
            <person name="Kasson L.R."/>
            <person name="Stajich J.E."/>
        </authorList>
    </citation>
    <scope>NUCLEOTIDE SEQUENCE [LARGE SCALE GENOMIC DNA]</scope>
    <source>
        <strain evidence="1 2">NRRL 64651</strain>
    </source>
</reference>
<evidence type="ECO:0000313" key="1">
    <source>
        <dbReference type="EMBL" id="KAK7415850.1"/>
    </source>
</evidence>